<organism evidence="1">
    <name type="scientific">Siphoviridae sp. ct5FX1</name>
    <dbReference type="NCBI Taxonomy" id="2825335"/>
    <lineage>
        <taxon>Viruses</taxon>
        <taxon>Duplodnaviria</taxon>
        <taxon>Heunggongvirae</taxon>
        <taxon>Uroviricota</taxon>
        <taxon>Caudoviricetes</taxon>
    </lineage>
</organism>
<protein>
    <submittedName>
        <fullName evidence="1">Uncharacterized protein</fullName>
    </submittedName>
</protein>
<evidence type="ECO:0000313" key="1">
    <source>
        <dbReference type="EMBL" id="DAF96482.1"/>
    </source>
</evidence>
<dbReference type="EMBL" id="BK016115">
    <property type="protein sequence ID" value="DAF96482.1"/>
    <property type="molecule type" value="Genomic_DNA"/>
</dbReference>
<reference evidence="1" key="1">
    <citation type="journal article" date="2021" name="Proc. Natl. Acad. Sci. U.S.A.">
        <title>A Catalog of Tens of Thousands of Viruses from Human Metagenomes Reveals Hidden Associations with Chronic Diseases.</title>
        <authorList>
            <person name="Tisza M.J."/>
            <person name="Buck C.B."/>
        </authorList>
    </citation>
    <scope>NUCLEOTIDE SEQUENCE</scope>
    <source>
        <strain evidence="1">Ct5FX1</strain>
    </source>
</reference>
<name>A0A8S5UPZ4_9CAUD</name>
<accession>A0A8S5UPZ4</accession>
<sequence>MISSKRNKRGSTLPEMTGCFFAHLVNLKIRIICIKVLTIRAIRVII</sequence>
<proteinExistence type="predicted"/>